<proteinExistence type="predicted"/>
<name>A0A9P8A6W5_MORAP</name>
<dbReference type="InterPro" id="IPR015915">
    <property type="entry name" value="Kelch-typ_b-propeller"/>
</dbReference>
<accession>A0A9P8A6W5</accession>
<keyword evidence="4" id="KW-1133">Transmembrane helix</keyword>
<feature type="compositionally biased region" description="Polar residues" evidence="3">
    <location>
        <begin position="1"/>
        <end position="15"/>
    </location>
</feature>
<gene>
    <name evidence="5" type="ORF">KVV02_001357</name>
</gene>
<protein>
    <recommendedName>
        <fullName evidence="7">Galactose oxidase</fullName>
    </recommendedName>
</protein>
<evidence type="ECO:0000256" key="4">
    <source>
        <dbReference type="SAM" id="Phobius"/>
    </source>
</evidence>
<feature type="transmembrane region" description="Helical" evidence="4">
    <location>
        <begin position="428"/>
        <end position="452"/>
    </location>
</feature>
<dbReference type="PANTHER" id="PTHR46093">
    <property type="entry name" value="ACYL-COA-BINDING DOMAIN-CONTAINING PROTEIN 5"/>
    <property type="match status" value="1"/>
</dbReference>
<dbReference type="Proteomes" id="UP000717515">
    <property type="component" value="Unassembled WGS sequence"/>
</dbReference>
<reference evidence="5" key="1">
    <citation type="submission" date="2021-07" db="EMBL/GenBank/DDBJ databases">
        <title>Draft genome of Mortierella alpina, strain LL118, isolated from an aspen leaf litter sample.</title>
        <authorList>
            <person name="Yang S."/>
            <person name="Vinatzer B.A."/>
        </authorList>
    </citation>
    <scope>NUCLEOTIDE SEQUENCE</scope>
    <source>
        <strain evidence="5">LL118</strain>
    </source>
</reference>
<dbReference type="InterPro" id="IPR011043">
    <property type="entry name" value="Gal_Oxase/kelch_b-propeller"/>
</dbReference>
<keyword evidence="4" id="KW-0812">Transmembrane</keyword>
<feature type="region of interest" description="Disordered" evidence="3">
    <location>
        <begin position="392"/>
        <end position="419"/>
    </location>
</feature>
<dbReference type="AlphaFoldDB" id="A0A9P8A6W5"/>
<organism evidence="5 6">
    <name type="scientific">Mortierella alpina</name>
    <name type="common">Oleaginous fungus</name>
    <name type="synonym">Mortierella renispora</name>
    <dbReference type="NCBI Taxonomy" id="64518"/>
    <lineage>
        <taxon>Eukaryota</taxon>
        <taxon>Fungi</taxon>
        <taxon>Fungi incertae sedis</taxon>
        <taxon>Mucoromycota</taxon>
        <taxon>Mortierellomycotina</taxon>
        <taxon>Mortierellomycetes</taxon>
        <taxon>Mortierellales</taxon>
        <taxon>Mortierellaceae</taxon>
        <taxon>Mortierella</taxon>
    </lineage>
</organism>
<evidence type="ECO:0008006" key="7">
    <source>
        <dbReference type="Google" id="ProtNLM"/>
    </source>
</evidence>
<feature type="region of interest" description="Disordered" evidence="3">
    <location>
        <begin position="1"/>
        <end position="21"/>
    </location>
</feature>
<dbReference type="EMBL" id="JAIFTL010000098">
    <property type="protein sequence ID" value="KAG9323516.1"/>
    <property type="molecule type" value="Genomic_DNA"/>
</dbReference>
<keyword evidence="4" id="KW-0472">Membrane</keyword>
<comment type="caution">
    <text evidence="5">The sequence shown here is derived from an EMBL/GenBank/DDBJ whole genome shotgun (WGS) entry which is preliminary data.</text>
</comment>
<dbReference type="Gene3D" id="2.120.10.80">
    <property type="entry name" value="Kelch-type beta propeller"/>
    <property type="match status" value="2"/>
</dbReference>
<evidence type="ECO:0000256" key="1">
    <source>
        <dbReference type="ARBA" id="ARBA00022441"/>
    </source>
</evidence>
<evidence type="ECO:0000256" key="3">
    <source>
        <dbReference type="SAM" id="MobiDB-lite"/>
    </source>
</evidence>
<evidence type="ECO:0000313" key="6">
    <source>
        <dbReference type="Proteomes" id="UP000717515"/>
    </source>
</evidence>
<sequence>MTTASTSLIASSPTQRARRPRFHNFHHTPLLNTFIRKMPLFRGPLVILLSAVACLTSLTHGQSAPTPVKGAAFARSRTKLYVQGGVVSSYGSTLAPQNQMVSLDLAAPWQANAPAWSLLKPGPTLSQHSAILSADEQTFVTFGSSASGSSYLTTKYHIASNSWEPSAVKVQDPTKEGLQAVEDQVSGLVYLAGGFQSDDSQMYVYNVDYDSISKFPMPSDYMEDRKDYAAVYLKSRKSILYFGGSTSSSTSISSSSGGGGGGGQISADLVTEFIPSTGSWTTLYIHSQNPPHRTDFCMVANDDGSKVVVFGGRLDNGGYAKDLWILDVATLTWTQGPSWVEPRMSTTCTVAGSMFIAWGGSNGLWTVDGTAILYDLDHGQYVSAYVPPPSYASSNSGEGVQSSNPAGNPDHANGNADVSADERSKSNAMFIVGGIIGAVFLLACLILVTVFMRKHRKQIQSQCISGHYSSYDASNLPRPSTNNSFATLPVYATPPARDAFTTDEEKRISPVPPP</sequence>
<dbReference type="PANTHER" id="PTHR46093:SF18">
    <property type="entry name" value="FIBRONECTIN TYPE-III DOMAIN-CONTAINING PROTEIN"/>
    <property type="match status" value="1"/>
</dbReference>
<dbReference type="Pfam" id="PF24681">
    <property type="entry name" value="Kelch_KLHDC2_KLHL20_DRC7"/>
    <property type="match status" value="1"/>
</dbReference>
<feature type="compositionally biased region" description="Polar residues" evidence="3">
    <location>
        <begin position="395"/>
        <end position="406"/>
    </location>
</feature>
<keyword evidence="1" id="KW-0880">Kelch repeat</keyword>
<evidence type="ECO:0000313" key="5">
    <source>
        <dbReference type="EMBL" id="KAG9323516.1"/>
    </source>
</evidence>
<keyword evidence="2" id="KW-0677">Repeat</keyword>
<dbReference type="SUPFAM" id="SSF50965">
    <property type="entry name" value="Galactose oxidase, central domain"/>
    <property type="match status" value="1"/>
</dbReference>
<evidence type="ECO:0000256" key="2">
    <source>
        <dbReference type="ARBA" id="ARBA00022737"/>
    </source>
</evidence>